<dbReference type="EMBL" id="GGFL01012032">
    <property type="protein sequence ID" value="MBW76210.1"/>
    <property type="molecule type" value="Transcribed_RNA"/>
</dbReference>
<organism evidence="1">
    <name type="scientific">Anopheles darlingi</name>
    <name type="common">Mosquito</name>
    <dbReference type="NCBI Taxonomy" id="43151"/>
    <lineage>
        <taxon>Eukaryota</taxon>
        <taxon>Metazoa</taxon>
        <taxon>Ecdysozoa</taxon>
        <taxon>Arthropoda</taxon>
        <taxon>Hexapoda</taxon>
        <taxon>Insecta</taxon>
        <taxon>Pterygota</taxon>
        <taxon>Neoptera</taxon>
        <taxon>Endopterygota</taxon>
        <taxon>Diptera</taxon>
        <taxon>Nematocera</taxon>
        <taxon>Culicoidea</taxon>
        <taxon>Culicidae</taxon>
        <taxon>Anophelinae</taxon>
        <taxon>Anopheles</taxon>
    </lineage>
</organism>
<evidence type="ECO:0000313" key="1">
    <source>
        <dbReference type="EMBL" id="MBW76210.1"/>
    </source>
</evidence>
<dbReference type="AlphaFoldDB" id="A0A2M4DF53"/>
<name>A0A2M4DF53_ANODA</name>
<protein>
    <submittedName>
        <fullName evidence="1">Putative secreted protein</fullName>
    </submittedName>
</protein>
<accession>A0A2M4DF53</accession>
<reference evidence="1" key="1">
    <citation type="submission" date="2018-01" db="EMBL/GenBank/DDBJ databases">
        <title>An insight into the sialome of Amazonian anophelines.</title>
        <authorList>
            <person name="Ribeiro J.M."/>
            <person name="Scarpassa V."/>
            <person name="Calvo E."/>
        </authorList>
    </citation>
    <scope>NUCLEOTIDE SEQUENCE</scope>
</reference>
<sequence length="69" mass="7704">MLEITVWITRPILTALLVATVLVVGVPWLHAGTVHPGTIDASTRNRPRRPIHPTLLRIQHDRLGSIKMP</sequence>
<proteinExistence type="predicted"/>